<protein>
    <submittedName>
        <fullName evidence="1">Uncharacterized protein</fullName>
    </submittedName>
</protein>
<proteinExistence type="predicted"/>
<evidence type="ECO:0000313" key="1">
    <source>
        <dbReference type="EMBL" id="KAJ9058984.1"/>
    </source>
</evidence>
<comment type="caution">
    <text evidence="1">The sequence shown here is derived from an EMBL/GenBank/DDBJ whole genome shotgun (WGS) entry which is preliminary data.</text>
</comment>
<keyword evidence="2" id="KW-1185">Reference proteome</keyword>
<name>A0ACC2S9G6_9FUNG</name>
<dbReference type="Proteomes" id="UP001165960">
    <property type="component" value="Unassembled WGS sequence"/>
</dbReference>
<gene>
    <name evidence="1" type="ORF">DSO57_1007064</name>
</gene>
<organism evidence="1 2">
    <name type="scientific">Entomophthora muscae</name>
    <dbReference type="NCBI Taxonomy" id="34485"/>
    <lineage>
        <taxon>Eukaryota</taxon>
        <taxon>Fungi</taxon>
        <taxon>Fungi incertae sedis</taxon>
        <taxon>Zoopagomycota</taxon>
        <taxon>Entomophthoromycotina</taxon>
        <taxon>Entomophthoromycetes</taxon>
        <taxon>Entomophthorales</taxon>
        <taxon>Entomophthoraceae</taxon>
        <taxon>Entomophthora</taxon>
    </lineage>
</organism>
<accession>A0ACC2S9G6</accession>
<reference evidence="1" key="1">
    <citation type="submission" date="2022-04" db="EMBL/GenBank/DDBJ databases">
        <title>Genome of the entomopathogenic fungus Entomophthora muscae.</title>
        <authorList>
            <person name="Elya C."/>
            <person name="Lovett B.R."/>
            <person name="Lee E."/>
            <person name="Macias A.M."/>
            <person name="Hajek A.E."/>
            <person name="De Bivort B.L."/>
            <person name="Kasson M.T."/>
            <person name="De Fine Licht H.H."/>
            <person name="Stajich J.E."/>
        </authorList>
    </citation>
    <scope>NUCLEOTIDE SEQUENCE</scope>
    <source>
        <strain evidence="1">Berkeley</strain>
    </source>
</reference>
<evidence type="ECO:0000313" key="2">
    <source>
        <dbReference type="Proteomes" id="UP001165960"/>
    </source>
</evidence>
<dbReference type="EMBL" id="QTSX02005700">
    <property type="protein sequence ID" value="KAJ9058984.1"/>
    <property type="molecule type" value="Genomic_DNA"/>
</dbReference>
<sequence>MATVDIIIVSMGAVAKNLMLFLSYLVGSQAFMVEDLVFFTFPQSLHKVIVVFVYL</sequence>